<dbReference type="PANTHER" id="PTHR21310:SF48">
    <property type="entry name" value="AMINOGLYCOSIDE PHOSPHOTRANSFERASE DOMAIN-CONTAINING PROTEIN"/>
    <property type="match status" value="1"/>
</dbReference>
<gene>
    <name evidence="2" type="ORF">BT67DRAFT_370389</name>
</gene>
<evidence type="ECO:0000313" key="2">
    <source>
        <dbReference type="EMBL" id="KAK4138376.1"/>
    </source>
</evidence>
<dbReference type="PANTHER" id="PTHR21310">
    <property type="entry name" value="AMINOGLYCOSIDE PHOSPHOTRANSFERASE-RELATED-RELATED"/>
    <property type="match status" value="1"/>
</dbReference>
<proteinExistence type="predicted"/>
<dbReference type="Proteomes" id="UP001304895">
    <property type="component" value="Unassembled WGS sequence"/>
</dbReference>
<keyword evidence="2" id="KW-0808">Transferase</keyword>
<dbReference type="InterPro" id="IPR051678">
    <property type="entry name" value="AGP_Transferase"/>
</dbReference>
<dbReference type="Pfam" id="PF01636">
    <property type="entry name" value="APH"/>
    <property type="match status" value="1"/>
</dbReference>
<dbReference type="GO" id="GO:0016301">
    <property type="term" value="F:kinase activity"/>
    <property type="evidence" value="ECO:0007669"/>
    <property type="project" value="UniProtKB-KW"/>
</dbReference>
<reference evidence="2" key="1">
    <citation type="journal article" date="2023" name="Mol. Phylogenet. Evol.">
        <title>Genome-scale phylogeny and comparative genomics of the fungal order Sordariales.</title>
        <authorList>
            <person name="Hensen N."/>
            <person name="Bonometti L."/>
            <person name="Westerberg I."/>
            <person name="Brannstrom I.O."/>
            <person name="Guillou S."/>
            <person name="Cros-Aarteil S."/>
            <person name="Calhoun S."/>
            <person name="Haridas S."/>
            <person name="Kuo A."/>
            <person name="Mondo S."/>
            <person name="Pangilinan J."/>
            <person name="Riley R."/>
            <person name="LaButti K."/>
            <person name="Andreopoulos B."/>
            <person name="Lipzen A."/>
            <person name="Chen C."/>
            <person name="Yan M."/>
            <person name="Daum C."/>
            <person name="Ng V."/>
            <person name="Clum A."/>
            <person name="Steindorff A."/>
            <person name="Ohm R.A."/>
            <person name="Martin F."/>
            <person name="Silar P."/>
            <person name="Natvig D.O."/>
            <person name="Lalanne C."/>
            <person name="Gautier V."/>
            <person name="Ament-Velasquez S.L."/>
            <person name="Kruys A."/>
            <person name="Hutchinson M.I."/>
            <person name="Powell A.J."/>
            <person name="Barry K."/>
            <person name="Miller A.N."/>
            <person name="Grigoriev I.V."/>
            <person name="Debuchy R."/>
            <person name="Gladieux P."/>
            <person name="Hiltunen Thoren M."/>
            <person name="Johannesson H."/>
        </authorList>
    </citation>
    <scope>NUCLEOTIDE SEQUENCE</scope>
    <source>
        <strain evidence="2">CBS 123565</strain>
    </source>
</reference>
<comment type="caution">
    <text evidence="2">The sequence shown here is derived from an EMBL/GenBank/DDBJ whole genome shotgun (WGS) entry which is preliminary data.</text>
</comment>
<evidence type="ECO:0000313" key="3">
    <source>
        <dbReference type="Proteomes" id="UP001304895"/>
    </source>
</evidence>
<dbReference type="InterPro" id="IPR002575">
    <property type="entry name" value="Aminoglycoside_PTrfase"/>
</dbReference>
<protein>
    <submittedName>
        <fullName evidence="2">Kinase-like protein</fullName>
    </submittedName>
</protein>
<dbReference type="SUPFAM" id="SSF56112">
    <property type="entry name" value="Protein kinase-like (PK-like)"/>
    <property type="match status" value="1"/>
</dbReference>
<name>A0AAN6UV25_9PEZI</name>
<reference evidence="2" key="2">
    <citation type="submission" date="2023-05" db="EMBL/GenBank/DDBJ databases">
        <authorList>
            <consortium name="Lawrence Berkeley National Laboratory"/>
            <person name="Steindorff A."/>
            <person name="Hensen N."/>
            <person name="Bonometti L."/>
            <person name="Westerberg I."/>
            <person name="Brannstrom I.O."/>
            <person name="Guillou S."/>
            <person name="Cros-Aarteil S."/>
            <person name="Calhoun S."/>
            <person name="Haridas S."/>
            <person name="Kuo A."/>
            <person name="Mondo S."/>
            <person name="Pangilinan J."/>
            <person name="Riley R."/>
            <person name="Labutti K."/>
            <person name="Andreopoulos B."/>
            <person name="Lipzen A."/>
            <person name="Chen C."/>
            <person name="Yanf M."/>
            <person name="Daum C."/>
            <person name="Ng V."/>
            <person name="Clum A."/>
            <person name="Ohm R."/>
            <person name="Martin F."/>
            <person name="Silar P."/>
            <person name="Natvig D."/>
            <person name="Lalanne C."/>
            <person name="Gautier V."/>
            <person name="Ament-Velasquez S.L."/>
            <person name="Kruys A."/>
            <person name="Hutchinson M.I."/>
            <person name="Powell A.J."/>
            <person name="Barry K."/>
            <person name="Miller A.N."/>
            <person name="Grigoriev I.V."/>
            <person name="Debuchy R."/>
            <person name="Gladieux P."/>
            <person name="Thoren M.H."/>
            <person name="Johannesson H."/>
        </authorList>
    </citation>
    <scope>NUCLEOTIDE SEQUENCE</scope>
    <source>
        <strain evidence="2">CBS 123565</strain>
    </source>
</reference>
<dbReference type="Gene3D" id="3.90.1200.10">
    <property type="match status" value="1"/>
</dbReference>
<dbReference type="AlphaFoldDB" id="A0AAN6UV25"/>
<dbReference type="CDD" id="cd05120">
    <property type="entry name" value="APH_ChoK_like"/>
    <property type="match status" value="1"/>
</dbReference>
<dbReference type="InterPro" id="IPR011009">
    <property type="entry name" value="Kinase-like_dom_sf"/>
</dbReference>
<sequence>MSDSLPSLAPRHFDFSNSTEIYRYGDRKVDRIGEEYILKRVPLQTNSERATHCFVQDCGASIPVPFVYAEWASDSGSRGPQHHLLMGRIAGKTVGKAWPDLSPRLRHHAAQQVVTYMERLSEFRSDRLESISHRRLPINCFIPKHNRARTHLAGRWRTDDEIWTHEFLPALRVERADRDTIALVQRTMPPCAGQLVFTHGDLFNNNVMIHAPTGEVTGVIDWESAGFWPAWFQYARIAVGCTPADGEWKATLSELMRDRIPHADHGRVWWCAVQEVLHEPGSRLARAWLALLVRYLSGENVDLGRYKDVDVGAPSSSLSTVSTRLNAYGGMGDAGYYSSALGRN</sequence>
<feature type="domain" description="Aminoglycoside phosphotransferase" evidence="1">
    <location>
        <begin position="33"/>
        <end position="252"/>
    </location>
</feature>
<organism evidence="2 3">
    <name type="scientific">Trichocladium antarcticum</name>
    <dbReference type="NCBI Taxonomy" id="1450529"/>
    <lineage>
        <taxon>Eukaryota</taxon>
        <taxon>Fungi</taxon>
        <taxon>Dikarya</taxon>
        <taxon>Ascomycota</taxon>
        <taxon>Pezizomycotina</taxon>
        <taxon>Sordariomycetes</taxon>
        <taxon>Sordariomycetidae</taxon>
        <taxon>Sordariales</taxon>
        <taxon>Chaetomiaceae</taxon>
        <taxon>Trichocladium</taxon>
    </lineage>
</organism>
<keyword evidence="3" id="KW-1185">Reference proteome</keyword>
<evidence type="ECO:0000259" key="1">
    <source>
        <dbReference type="Pfam" id="PF01636"/>
    </source>
</evidence>
<accession>A0AAN6UV25</accession>
<keyword evidence="2" id="KW-0418">Kinase</keyword>
<dbReference type="EMBL" id="MU853401">
    <property type="protein sequence ID" value="KAK4138376.1"/>
    <property type="molecule type" value="Genomic_DNA"/>
</dbReference>